<dbReference type="Gene3D" id="2.150.10.10">
    <property type="entry name" value="Serralysin-like metalloprotease, C-terminal"/>
    <property type="match status" value="2"/>
</dbReference>
<reference evidence="5" key="1">
    <citation type="submission" date="2016-10" db="EMBL/GenBank/DDBJ databases">
        <authorList>
            <person name="Varghese N."/>
            <person name="Submissions S."/>
        </authorList>
    </citation>
    <scope>NUCLEOTIDE SEQUENCE [LARGE SCALE GENOMIC DNA]</scope>
    <source>
        <strain evidence="5">DSM 16858</strain>
    </source>
</reference>
<feature type="compositionally biased region" description="Basic and acidic residues" evidence="3">
    <location>
        <begin position="14"/>
        <end position="26"/>
    </location>
</feature>
<dbReference type="InterPro" id="IPR001343">
    <property type="entry name" value="Hemolysn_Ca-bd"/>
</dbReference>
<dbReference type="PANTHER" id="PTHR38340">
    <property type="entry name" value="S-LAYER PROTEIN"/>
    <property type="match status" value="1"/>
</dbReference>
<dbReference type="GO" id="GO:0005576">
    <property type="term" value="C:extracellular region"/>
    <property type="evidence" value="ECO:0007669"/>
    <property type="project" value="UniProtKB-SubCell"/>
</dbReference>
<dbReference type="SUPFAM" id="SSF51120">
    <property type="entry name" value="beta-Roll"/>
    <property type="match status" value="1"/>
</dbReference>
<dbReference type="InterPro" id="IPR050557">
    <property type="entry name" value="RTX_toxin/Mannuronan_C5-epim"/>
</dbReference>
<evidence type="ECO:0000256" key="3">
    <source>
        <dbReference type="SAM" id="MobiDB-lite"/>
    </source>
</evidence>
<dbReference type="EMBL" id="FOIJ01000003">
    <property type="protein sequence ID" value="SET53945.1"/>
    <property type="molecule type" value="Genomic_DNA"/>
</dbReference>
<dbReference type="AlphaFoldDB" id="A0A1I0F861"/>
<dbReference type="InterPro" id="IPR028208">
    <property type="entry name" value="Effector_pro_NleD-like"/>
</dbReference>
<accession>A0A1I0F861</accession>
<dbReference type="PANTHER" id="PTHR38340:SF1">
    <property type="entry name" value="S-LAYER PROTEIN"/>
    <property type="match status" value="1"/>
</dbReference>
<feature type="region of interest" description="Disordered" evidence="3">
    <location>
        <begin position="1"/>
        <end position="86"/>
    </location>
</feature>
<evidence type="ECO:0000256" key="1">
    <source>
        <dbReference type="ARBA" id="ARBA00004613"/>
    </source>
</evidence>
<dbReference type="Pfam" id="PF14891">
    <property type="entry name" value="Peptidase_M91"/>
    <property type="match status" value="1"/>
</dbReference>
<gene>
    <name evidence="4" type="ORF">SAMN05443639_103294</name>
</gene>
<feature type="compositionally biased region" description="Polar residues" evidence="3">
    <location>
        <begin position="269"/>
        <end position="279"/>
    </location>
</feature>
<dbReference type="InterPro" id="IPR011049">
    <property type="entry name" value="Serralysin-like_metalloprot_C"/>
</dbReference>
<dbReference type="InterPro" id="IPR018511">
    <property type="entry name" value="Hemolysin-typ_Ca-bd_CS"/>
</dbReference>
<evidence type="ECO:0000313" key="4">
    <source>
        <dbReference type="EMBL" id="SET53945.1"/>
    </source>
</evidence>
<feature type="region of interest" description="Disordered" evidence="3">
    <location>
        <begin position="445"/>
        <end position="477"/>
    </location>
</feature>
<dbReference type="PRINTS" id="PR00313">
    <property type="entry name" value="CABNDNGRPT"/>
</dbReference>
<dbReference type="PROSITE" id="PS00330">
    <property type="entry name" value="HEMOLYSIN_CALCIUM"/>
    <property type="match status" value="1"/>
</dbReference>
<keyword evidence="2" id="KW-0964">Secreted</keyword>
<feature type="compositionally biased region" description="Gly residues" evidence="3">
    <location>
        <begin position="1"/>
        <end position="10"/>
    </location>
</feature>
<feature type="compositionally biased region" description="Low complexity" evidence="3">
    <location>
        <begin position="68"/>
        <end position="79"/>
    </location>
</feature>
<evidence type="ECO:0000256" key="2">
    <source>
        <dbReference type="ARBA" id="ARBA00022525"/>
    </source>
</evidence>
<dbReference type="Proteomes" id="UP000199181">
    <property type="component" value="Unassembled WGS sequence"/>
</dbReference>
<protein>
    <submittedName>
        <fullName evidence="4">Hemolysin-type calcium-binding repeat-containing protein</fullName>
    </submittedName>
</protein>
<feature type="region of interest" description="Disordered" evidence="3">
    <location>
        <begin position="224"/>
        <end position="284"/>
    </location>
</feature>
<name>A0A1I0F861_9BACT</name>
<feature type="compositionally biased region" description="Basic and acidic residues" evidence="3">
    <location>
        <begin position="456"/>
        <end position="477"/>
    </location>
</feature>
<evidence type="ECO:0000313" key="5">
    <source>
        <dbReference type="Proteomes" id="UP000199181"/>
    </source>
</evidence>
<comment type="subcellular location">
    <subcellularLocation>
        <location evidence="1">Secreted</location>
    </subcellularLocation>
</comment>
<organism evidence="4 5">
    <name type="scientific">Stigmatella erecta</name>
    <dbReference type="NCBI Taxonomy" id="83460"/>
    <lineage>
        <taxon>Bacteria</taxon>
        <taxon>Pseudomonadati</taxon>
        <taxon>Myxococcota</taxon>
        <taxon>Myxococcia</taxon>
        <taxon>Myxococcales</taxon>
        <taxon>Cystobacterineae</taxon>
        <taxon>Archangiaceae</taxon>
        <taxon>Stigmatella</taxon>
    </lineage>
</organism>
<proteinExistence type="predicted"/>
<dbReference type="GO" id="GO:0005509">
    <property type="term" value="F:calcium ion binding"/>
    <property type="evidence" value="ECO:0007669"/>
    <property type="project" value="InterPro"/>
</dbReference>
<dbReference type="Pfam" id="PF00353">
    <property type="entry name" value="HemolysinCabind"/>
    <property type="match status" value="4"/>
</dbReference>
<keyword evidence="5" id="KW-1185">Reference proteome</keyword>
<sequence length="477" mass="49147">MSVNRIGGGSPKSLRAEVSSKPRTDAAKPSQVSPQQDRESHALRKRLSTDSFEAGPRRSAKLDLEGRPPLASPLAAPGPHVSTDGAGRTVVDLGNGNNEATVSRTAGGGLMVTSDGHSVRLTAEQAKNVTIRGGEGNDRIAVDADVKANLRIEGGNGNDTLVGGGGKNTLVGGAGDDYIQGGAGNDRIEGGSGRDMLYGLGGNDTMLGGVGRDYMDGGAGNDSVNGGTGNDQVMGGRGNDTLAGGSGNDVLAAGDGKDRVNGGTGRDTLYTQTGDTLSSSKKERLGDTVTKVNLDTRSRAGGVPGSSITVEGDAAFKARVQSDLDVLRSTPKGREMLLALDNSGHTTTVRQAPAAEGNSAQPTDRPNAWLNPDGTPGTGSDAYINYNPERTVLGGGAEDWRTRPPIVGFFHEMVHAYNYATGTLALGETGGVNNRELAAVGLPYDHDGNASTPDMHPGHTSENRLREELGLPARPEY</sequence>